<sequence length="523" mass="58343">MRDHRLTDAYSTSPLQGFDQIVAVSQDHINASLDSRFSLDEKLLKLEVNVHGRGKLDAHMTPPTVVLFIANEPAKAHFCLHFDGGDSKFTYYTINDHADPPTVDTHSVDIKDWTLAFTVNLSLEVLGKIPPEISKKITVPGSYSVSQLLLDFTTSDLTSFDRDLSTTPGLAKPLGQDSERDDALATFINIYLRNLTQSTHNVLGYAITVPDPSVANPIAPTFPPTSVRFQTMANQPKVPGKDCFLFLEMTDKRAFPTSPYIGWTWNWVGESPRQSASMVLAKANFWDAFFVPRATFLNRLALDMLNRVAYSIDSRKLDHNPAWTLGSTVPDSGLAWKTKDDKSMKWDWSYSTSSHRDQLRPYTHRFDTNVDVALDIAKNAITMTSKSHVWREDIAITPLGREVIKNTTVIDATVSWGFVFTLESVADGALGVRTTASPEDCSVTETYNGNIGRYNPFSDQELAQFVKDRIKDGLSSNTLEQDVKDAFKHQAQFVFPGGGTFFMKDPAFNESGDIVVGLEYKQE</sequence>
<organism evidence="1 2">
    <name type="scientific">Mycena maculata</name>
    <dbReference type="NCBI Taxonomy" id="230809"/>
    <lineage>
        <taxon>Eukaryota</taxon>
        <taxon>Fungi</taxon>
        <taxon>Dikarya</taxon>
        <taxon>Basidiomycota</taxon>
        <taxon>Agaricomycotina</taxon>
        <taxon>Agaricomycetes</taxon>
        <taxon>Agaricomycetidae</taxon>
        <taxon>Agaricales</taxon>
        <taxon>Marasmiineae</taxon>
        <taxon>Mycenaceae</taxon>
        <taxon>Mycena</taxon>
    </lineage>
</organism>
<dbReference type="EMBL" id="JARJLG010000191">
    <property type="protein sequence ID" value="KAJ7730379.1"/>
    <property type="molecule type" value="Genomic_DNA"/>
</dbReference>
<proteinExistence type="predicted"/>
<accession>A0AAD7MSR0</accession>
<name>A0AAD7MSR0_9AGAR</name>
<gene>
    <name evidence="1" type="ORF">DFH07DRAFT_969201</name>
</gene>
<dbReference type="AlphaFoldDB" id="A0AAD7MSR0"/>
<dbReference type="Proteomes" id="UP001215280">
    <property type="component" value="Unassembled WGS sequence"/>
</dbReference>
<protein>
    <submittedName>
        <fullName evidence="1">Uncharacterized protein</fullName>
    </submittedName>
</protein>
<comment type="caution">
    <text evidence="1">The sequence shown here is derived from an EMBL/GenBank/DDBJ whole genome shotgun (WGS) entry which is preliminary data.</text>
</comment>
<reference evidence="1" key="1">
    <citation type="submission" date="2023-03" db="EMBL/GenBank/DDBJ databases">
        <title>Massive genome expansion in bonnet fungi (Mycena s.s.) driven by repeated elements and novel gene families across ecological guilds.</title>
        <authorList>
            <consortium name="Lawrence Berkeley National Laboratory"/>
            <person name="Harder C.B."/>
            <person name="Miyauchi S."/>
            <person name="Viragh M."/>
            <person name="Kuo A."/>
            <person name="Thoen E."/>
            <person name="Andreopoulos B."/>
            <person name="Lu D."/>
            <person name="Skrede I."/>
            <person name="Drula E."/>
            <person name="Henrissat B."/>
            <person name="Morin E."/>
            <person name="Kohler A."/>
            <person name="Barry K."/>
            <person name="LaButti K."/>
            <person name="Morin E."/>
            <person name="Salamov A."/>
            <person name="Lipzen A."/>
            <person name="Mereny Z."/>
            <person name="Hegedus B."/>
            <person name="Baldrian P."/>
            <person name="Stursova M."/>
            <person name="Weitz H."/>
            <person name="Taylor A."/>
            <person name="Grigoriev I.V."/>
            <person name="Nagy L.G."/>
            <person name="Martin F."/>
            <person name="Kauserud H."/>
        </authorList>
    </citation>
    <scope>NUCLEOTIDE SEQUENCE</scope>
    <source>
        <strain evidence="1">CBHHK188m</strain>
    </source>
</reference>
<keyword evidence="2" id="KW-1185">Reference proteome</keyword>
<evidence type="ECO:0000313" key="1">
    <source>
        <dbReference type="EMBL" id="KAJ7730379.1"/>
    </source>
</evidence>
<evidence type="ECO:0000313" key="2">
    <source>
        <dbReference type="Proteomes" id="UP001215280"/>
    </source>
</evidence>